<evidence type="ECO:0000256" key="5">
    <source>
        <dbReference type="ARBA" id="ARBA00022695"/>
    </source>
</evidence>
<dbReference type="OrthoDB" id="9802472at2"/>
<evidence type="ECO:0000256" key="14">
    <source>
        <dbReference type="ARBA" id="ARBA00023125"/>
    </source>
</evidence>
<dbReference type="PROSITE" id="PS00333">
    <property type="entry name" value="DNA_LIGASE_A2"/>
    <property type="match status" value="1"/>
</dbReference>
<comment type="caution">
    <text evidence="24">The sequence shown here is derived from an EMBL/GenBank/DDBJ whole genome shotgun (WGS) entry which is preliminary data.</text>
</comment>
<evidence type="ECO:0000256" key="17">
    <source>
        <dbReference type="ARBA" id="ARBA00023211"/>
    </source>
</evidence>
<comment type="catalytic activity">
    <reaction evidence="20">
        <text>ATP + (deoxyribonucleotide)n-3'-hydroxyl + 5'-phospho-(deoxyribonucleotide)m = (deoxyribonucleotide)n+m + AMP + diphosphate.</text>
        <dbReference type="EC" id="6.5.1.1"/>
    </reaction>
</comment>
<evidence type="ECO:0000256" key="11">
    <source>
        <dbReference type="ARBA" id="ARBA00022839"/>
    </source>
</evidence>
<keyword evidence="9" id="KW-0227">DNA damage</keyword>
<keyword evidence="3 24" id="KW-0436">Ligase</keyword>
<comment type="cofactor">
    <cofactor evidence="1">
        <name>Mn(2+)</name>
        <dbReference type="ChEBI" id="CHEBI:29035"/>
    </cofactor>
</comment>
<dbReference type="GO" id="GO:0004527">
    <property type="term" value="F:exonuclease activity"/>
    <property type="evidence" value="ECO:0007669"/>
    <property type="project" value="UniProtKB-KW"/>
</dbReference>
<evidence type="ECO:0000256" key="21">
    <source>
        <dbReference type="ARBA" id="ARBA00049981"/>
    </source>
</evidence>
<keyword evidence="16" id="KW-0234">DNA repair</keyword>
<evidence type="ECO:0000256" key="12">
    <source>
        <dbReference type="ARBA" id="ARBA00022840"/>
    </source>
</evidence>
<dbReference type="CDD" id="cd07906">
    <property type="entry name" value="Adenylation_DNA_ligase_LigD_LigC"/>
    <property type="match status" value="1"/>
</dbReference>
<dbReference type="RefSeq" id="WP_119112389.1">
    <property type="nucleotide sequence ID" value="NZ_CBCSEO010000002.1"/>
</dbReference>
<evidence type="ECO:0000256" key="19">
    <source>
        <dbReference type="ARBA" id="ARBA00029943"/>
    </source>
</evidence>
<accession>A0A398BCZ5</accession>
<dbReference type="InterPro" id="IPR014145">
    <property type="entry name" value="LigD_pol_dom"/>
</dbReference>
<evidence type="ECO:0000256" key="1">
    <source>
        <dbReference type="ARBA" id="ARBA00001936"/>
    </source>
</evidence>
<dbReference type="NCBIfam" id="NF007211">
    <property type="entry name" value="PRK09633.1"/>
    <property type="match status" value="1"/>
</dbReference>
<dbReference type="InterPro" id="IPR052171">
    <property type="entry name" value="NHEJ_LigD"/>
</dbReference>
<comment type="similarity">
    <text evidence="21">In the C-terminal section; belongs to the ATP-dependent DNA ligase family.</text>
</comment>
<evidence type="ECO:0000256" key="16">
    <source>
        <dbReference type="ARBA" id="ARBA00023204"/>
    </source>
</evidence>
<dbReference type="EMBL" id="QWVT01000015">
    <property type="protein sequence ID" value="RID85536.1"/>
    <property type="molecule type" value="Genomic_DNA"/>
</dbReference>
<dbReference type="Pfam" id="PF01068">
    <property type="entry name" value="DNA_ligase_A_M"/>
    <property type="match status" value="1"/>
</dbReference>
<evidence type="ECO:0000313" key="24">
    <source>
        <dbReference type="EMBL" id="RID85536.1"/>
    </source>
</evidence>
<evidence type="ECO:0000256" key="9">
    <source>
        <dbReference type="ARBA" id="ARBA00022763"/>
    </source>
</evidence>
<keyword evidence="8" id="KW-0547">Nucleotide-binding</keyword>
<evidence type="ECO:0000256" key="4">
    <source>
        <dbReference type="ARBA" id="ARBA00022679"/>
    </source>
</evidence>
<dbReference type="GO" id="GO:0003910">
    <property type="term" value="F:DNA ligase (ATP) activity"/>
    <property type="evidence" value="ECO:0007669"/>
    <property type="project" value="UniProtKB-EC"/>
</dbReference>
<evidence type="ECO:0000256" key="3">
    <source>
        <dbReference type="ARBA" id="ARBA00022598"/>
    </source>
</evidence>
<organism evidence="24 25">
    <name type="scientific">Mesobacillus zeae</name>
    <dbReference type="NCBI Taxonomy" id="1917180"/>
    <lineage>
        <taxon>Bacteria</taxon>
        <taxon>Bacillati</taxon>
        <taxon>Bacillota</taxon>
        <taxon>Bacilli</taxon>
        <taxon>Bacillales</taxon>
        <taxon>Bacillaceae</taxon>
        <taxon>Mesobacillus</taxon>
    </lineage>
</organism>
<dbReference type="InterPro" id="IPR012340">
    <property type="entry name" value="NA-bd_OB-fold"/>
</dbReference>
<dbReference type="GO" id="GO:0003677">
    <property type="term" value="F:DNA binding"/>
    <property type="evidence" value="ECO:0007669"/>
    <property type="project" value="UniProtKB-KW"/>
</dbReference>
<dbReference type="NCBIfam" id="TIGR02778">
    <property type="entry name" value="ligD_pol"/>
    <property type="match status" value="1"/>
</dbReference>
<dbReference type="GO" id="GO:0005524">
    <property type="term" value="F:ATP binding"/>
    <property type="evidence" value="ECO:0007669"/>
    <property type="project" value="UniProtKB-KW"/>
</dbReference>
<keyword evidence="7" id="KW-0479">Metal-binding</keyword>
<dbReference type="InterPro" id="IPR014146">
    <property type="entry name" value="LigD_ligase_dom"/>
</dbReference>
<dbReference type="PANTHER" id="PTHR42705:SF2">
    <property type="entry name" value="BIFUNCTIONAL NON-HOMOLOGOUS END JOINING PROTEIN LIGD"/>
    <property type="match status" value="1"/>
</dbReference>
<dbReference type="EC" id="6.5.1.1" evidence="2"/>
<keyword evidence="18" id="KW-0511">Multifunctional enzyme</keyword>
<gene>
    <name evidence="24" type="ORF">D1970_08155</name>
</gene>
<feature type="domain" description="ATP-dependent DNA ligase family profile" evidence="23">
    <location>
        <begin position="114"/>
        <end position="206"/>
    </location>
</feature>
<evidence type="ECO:0000256" key="7">
    <source>
        <dbReference type="ARBA" id="ARBA00022723"/>
    </source>
</evidence>
<dbReference type="GO" id="GO:0003887">
    <property type="term" value="F:DNA-directed DNA polymerase activity"/>
    <property type="evidence" value="ECO:0007669"/>
    <property type="project" value="UniProtKB-KW"/>
</dbReference>
<evidence type="ECO:0000256" key="13">
    <source>
        <dbReference type="ARBA" id="ARBA00022932"/>
    </source>
</evidence>
<keyword evidence="17" id="KW-0464">Manganese</keyword>
<dbReference type="Gene3D" id="3.30.470.30">
    <property type="entry name" value="DNA ligase/mRNA capping enzyme"/>
    <property type="match status" value="1"/>
</dbReference>
<evidence type="ECO:0000313" key="25">
    <source>
        <dbReference type="Proteomes" id="UP000265816"/>
    </source>
</evidence>
<keyword evidence="5" id="KW-0548">Nucleotidyltransferase</keyword>
<keyword evidence="11" id="KW-0269">Exonuclease</keyword>
<evidence type="ECO:0000256" key="10">
    <source>
        <dbReference type="ARBA" id="ARBA00022801"/>
    </source>
</evidence>
<dbReference type="PROSITE" id="PS50160">
    <property type="entry name" value="DNA_LIGASE_A3"/>
    <property type="match status" value="1"/>
</dbReference>
<dbReference type="GO" id="GO:0006310">
    <property type="term" value="P:DNA recombination"/>
    <property type="evidence" value="ECO:0007669"/>
    <property type="project" value="UniProtKB-KW"/>
</dbReference>
<dbReference type="CDD" id="cd04866">
    <property type="entry name" value="LigD_Pol_like_3"/>
    <property type="match status" value="1"/>
</dbReference>
<dbReference type="Pfam" id="PF21686">
    <property type="entry name" value="LigD_Prim-Pol"/>
    <property type="match status" value="1"/>
</dbReference>
<keyword evidence="14" id="KW-0238">DNA-binding</keyword>
<name>A0A398BCZ5_9BACI</name>
<dbReference type="NCBIfam" id="TIGR02779">
    <property type="entry name" value="NHEJ_ligase_lig"/>
    <property type="match status" value="1"/>
</dbReference>
<evidence type="ECO:0000256" key="15">
    <source>
        <dbReference type="ARBA" id="ARBA00023172"/>
    </source>
</evidence>
<dbReference type="InterPro" id="IPR014143">
    <property type="entry name" value="NHEJ_ligase_prk"/>
</dbReference>
<dbReference type="Gene3D" id="3.90.920.10">
    <property type="entry name" value="DNA primase, PRIM domain"/>
    <property type="match status" value="1"/>
</dbReference>
<dbReference type="InterPro" id="IPR016059">
    <property type="entry name" value="DNA_ligase_ATP-dep_CS"/>
</dbReference>
<keyword evidence="10" id="KW-0378">Hydrolase</keyword>
<dbReference type="Proteomes" id="UP000265816">
    <property type="component" value="Unassembled WGS sequence"/>
</dbReference>
<evidence type="ECO:0000256" key="2">
    <source>
        <dbReference type="ARBA" id="ARBA00012727"/>
    </source>
</evidence>
<evidence type="ECO:0000256" key="6">
    <source>
        <dbReference type="ARBA" id="ARBA00022722"/>
    </source>
</evidence>
<dbReference type="InterPro" id="IPR012310">
    <property type="entry name" value="DNA_ligase_ATP-dep_cent"/>
</dbReference>
<evidence type="ECO:0000256" key="22">
    <source>
        <dbReference type="ARBA" id="ARBA00049990"/>
    </source>
</evidence>
<evidence type="ECO:0000256" key="20">
    <source>
        <dbReference type="ARBA" id="ARBA00034003"/>
    </source>
</evidence>
<dbReference type="PANTHER" id="PTHR42705">
    <property type="entry name" value="BIFUNCTIONAL NON-HOMOLOGOUS END JOINING PROTEIN LIGD"/>
    <property type="match status" value="1"/>
</dbReference>
<evidence type="ECO:0000256" key="18">
    <source>
        <dbReference type="ARBA" id="ARBA00023268"/>
    </source>
</evidence>
<protein>
    <recommendedName>
        <fullName evidence="2">DNA ligase (ATP)</fullName>
        <ecNumber evidence="2">6.5.1.1</ecNumber>
    </recommendedName>
    <alternativeName>
        <fullName evidence="19">NHEJ DNA polymerase</fullName>
    </alternativeName>
</protein>
<keyword evidence="6" id="KW-0540">Nuclease</keyword>
<sequence>MKPMLPTLTFEKPLGDEWRYETKFDGFRAFLEYGSEISLTSRNGKPFTEIFPEIIQFLRAHHTTFKPFLPLILDCELVLLENEYKADFSGLQVRGRMRSAVKIKEKANANPCRLIAFDLLALKGKDCSKMPYDTRRAKLKNLFESLGLPPSPDPNHPALLQPVQSSIHFNEVWEEVVSHDGEGIVAKKSSSLWEEGKRTDGWLKYKNWKYVPCFITAYEKTNGYFHVSVYRDQIVHPIGQVLFGFQPAEKQALFDTIKKNPASEDDRFLYALPGICLELKYLEVYEGQLREPHFHKFRFDLKPEDCTYSLFVLQQKNLPPGIEVTHPDKPLWENPYITKLDYTYFLREISPHMLPFLKNRLLTVIRYPHGTSGEAFYQKNRPDYAPDFIRSEKSEGIDYLVCDDLKTLLWLGNQIAIEFHIPFQTIGNEEPDEIVFDLDPPSREHFHLAVKAALLIKEVLDMLGLESFIKTSGNKGLQIYIPLPSRQFSYEETRLFTSFIADYLVSKDPDSFTVERLKKNRGSRLYVDYVQHAAGKTIICPYSPRGSERANVAAPLFWEEVNESLSSDHFKLPDIVSRTKSKGCPFQSYFEAKSRQDFGSVLGFLKRRLC</sequence>
<comment type="similarity">
    <text evidence="22">In the N-terminal section; belongs to the LigD polymerase family.</text>
</comment>
<dbReference type="SUPFAM" id="SSF56091">
    <property type="entry name" value="DNA ligase/mRNA capping enzyme, catalytic domain"/>
    <property type="match status" value="1"/>
</dbReference>
<dbReference type="NCBIfam" id="TIGR02776">
    <property type="entry name" value="NHEJ_ligase_prk"/>
    <property type="match status" value="1"/>
</dbReference>
<dbReference type="AlphaFoldDB" id="A0A398BCZ5"/>
<keyword evidence="15" id="KW-0233">DNA recombination</keyword>
<dbReference type="GO" id="GO:0006281">
    <property type="term" value="P:DNA repair"/>
    <property type="evidence" value="ECO:0007669"/>
    <property type="project" value="UniProtKB-KW"/>
</dbReference>
<dbReference type="InterPro" id="IPR033652">
    <property type="entry name" value="LigD_Pol-like_3"/>
</dbReference>
<proteinExistence type="inferred from homology"/>
<evidence type="ECO:0000256" key="8">
    <source>
        <dbReference type="ARBA" id="ARBA00022741"/>
    </source>
</evidence>
<keyword evidence="25" id="KW-1185">Reference proteome</keyword>
<keyword evidence="12" id="KW-0067">ATP-binding</keyword>
<keyword evidence="4" id="KW-0808">Transferase</keyword>
<dbReference type="GO" id="GO:0046872">
    <property type="term" value="F:metal ion binding"/>
    <property type="evidence" value="ECO:0007669"/>
    <property type="project" value="UniProtKB-KW"/>
</dbReference>
<dbReference type="Gene3D" id="2.40.50.140">
    <property type="entry name" value="Nucleic acid-binding proteins"/>
    <property type="match status" value="1"/>
</dbReference>
<evidence type="ECO:0000259" key="23">
    <source>
        <dbReference type="PROSITE" id="PS50160"/>
    </source>
</evidence>
<keyword evidence="13" id="KW-0239">DNA-directed DNA polymerase</keyword>
<reference evidence="24 25" key="1">
    <citation type="submission" date="2018-08" db="EMBL/GenBank/DDBJ databases">
        <title>Bacillus jemisoniae sp. nov., Bacillus chryseoplanitiae sp. nov., Bacillus resnikiae sp. nov., and Bacillus frankliniae sp. nov., isolated from Viking spacecraft and associated surfaces.</title>
        <authorList>
            <person name="Seuylemezian A."/>
            <person name="Vaishampayan P."/>
        </authorList>
    </citation>
    <scope>NUCLEOTIDE SEQUENCE [LARGE SCALE GENOMIC DNA]</scope>
    <source>
        <strain evidence="24 25">JJ-247</strain>
    </source>
</reference>